<evidence type="ECO:0000256" key="1">
    <source>
        <dbReference type="SAM" id="Phobius"/>
    </source>
</evidence>
<name>A0A544QWE3_9FIRM</name>
<dbReference type="OrthoDB" id="2313863at2"/>
<feature type="transmembrane region" description="Helical" evidence="1">
    <location>
        <begin position="20"/>
        <end position="38"/>
    </location>
</feature>
<feature type="transmembrane region" description="Helical" evidence="1">
    <location>
        <begin position="87"/>
        <end position="107"/>
    </location>
</feature>
<sequence>MKVDQMKNMLKGLFIKDLKFMKLQIPILIISIVCAVFIGGTTFVIPYMTIFSAIIGLSSINYDEFDNGYAYLLSLPITREKYIFEKYLFSLSIGLAGWILSILIVLLRGEILSENDMLQLIDTGCIYITILFVIISVMIPVEIKFGKENKIISIILASVIGALIGFVVFAGGEYPGGILPDMGIVATIAIRVFSICIMFAISYRISVSIIKKKDF</sequence>
<dbReference type="Proteomes" id="UP000317863">
    <property type="component" value="Unassembled WGS sequence"/>
</dbReference>
<feature type="transmembrane region" description="Helical" evidence="1">
    <location>
        <begin position="182"/>
        <end position="203"/>
    </location>
</feature>
<feature type="transmembrane region" description="Helical" evidence="1">
    <location>
        <begin position="151"/>
        <end position="170"/>
    </location>
</feature>
<feature type="transmembrane region" description="Helical" evidence="1">
    <location>
        <begin position="119"/>
        <end position="139"/>
    </location>
</feature>
<dbReference type="Pfam" id="PF13346">
    <property type="entry name" value="ABC2_membrane_5"/>
    <property type="match status" value="1"/>
</dbReference>
<gene>
    <name evidence="2" type="ORF">EXD82_03975</name>
</gene>
<proteinExistence type="predicted"/>
<keyword evidence="3" id="KW-1185">Reference proteome</keyword>
<keyword evidence="1" id="KW-0472">Membrane</keyword>
<dbReference type="EMBL" id="SGJB01000005">
    <property type="protein sequence ID" value="TQQ85011.1"/>
    <property type="molecule type" value="Genomic_DNA"/>
</dbReference>
<comment type="caution">
    <text evidence="2">The sequence shown here is derived from an EMBL/GenBank/DDBJ whole genome shotgun (WGS) entry which is preliminary data.</text>
</comment>
<evidence type="ECO:0000313" key="2">
    <source>
        <dbReference type="EMBL" id="TQQ85011.1"/>
    </source>
</evidence>
<reference evidence="2 3" key="1">
    <citation type="submission" date="2019-02" db="EMBL/GenBank/DDBJ databases">
        <title>Peptostreptococcaceae bacterium ZHW00191 nov., a new bacterium isolated from the human gut.</title>
        <authorList>
            <person name="Zhou H.-W."/>
            <person name="Chen X.-J."/>
        </authorList>
    </citation>
    <scope>NUCLEOTIDE SEQUENCE [LARGE SCALE GENOMIC DNA]</scope>
    <source>
        <strain evidence="2 3">ZHW00191</strain>
    </source>
</reference>
<protein>
    <submittedName>
        <fullName evidence="2">ABC-2 transporter permease</fullName>
    </submittedName>
</protein>
<dbReference type="InterPro" id="IPR025699">
    <property type="entry name" value="ABC2_memb-like"/>
</dbReference>
<organism evidence="2 3">
    <name type="scientific">Peptacetobacter hominis</name>
    <dbReference type="NCBI Taxonomy" id="2743610"/>
    <lineage>
        <taxon>Bacteria</taxon>
        <taxon>Bacillati</taxon>
        <taxon>Bacillota</taxon>
        <taxon>Clostridia</taxon>
        <taxon>Peptostreptococcales</taxon>
        <taxon>Peptostreptococcaceae</taxon>
        <taxon>Peptacetobacter</taxon>
    </lineage>
</organism>
<keyword evidence="1" id="KW-1133">Transmembrane helix</keyword>
<accession>A0A544QWE3</accession>
<evidence type="ECO:0000313" key="3">
    <source>
        <dbReference type="Proteomes" id="UP000317863"/>
    </source>
</evidence>
<dbReference type="AlphaFoldDB" id="A0A544QWE3"/>
<keyword evidence="1" id="KW-0812">Transmembrane</keyword>